<dbReference type="RefSeq" id="WP_189096989.1">
    <property type="nucleotide sequence ID" value="NZ_BMND01000005.1"/>
</dbReference>
<dbReference type="Pfam" id="PF13193">
    <property type="entry name" value="AMP-binding_C"/>
    <property type="match status" value="1"/>
</dbReference>
<dbReference type="InterPro" id="IPR050237">
    <property type="entry name" value="ATP-dep_AMP-bd_enzyme"/>
</dbReference>
<protein>
    <submittedName>
        <fullName evidence="3">Uncharacterized protein</fullName>
    </submittedName>
</protein>
<evidence type="ECO:0000259" key="2">
    <source>
        <dbReference type="Pfam" id="PF13193"/>
    </source>
</evidence>
<evidence type="ECO:0000313" key="3">
    <source>
        <dbReference type="EMBL" id="GGN39922.1"/>
    </source>
</evidence>
<dbReference type="InterPro" id="IPR000873">
    <property type="entry name" value="AMP-dep_synth/lig_dom"/>
</dbReference>
<keyword evidence="4" id="KW-1185">Reference proteome</keyword>
<dbReference type="InterPro" id="IPR045851">
    <property type="entry name" value="AMP-bd_C_sf"/>
</dbReference>
<feature type="domain" description="AMP-binding enzyme C-terminal" evidence="2">
    <location>
        <begin position="438"/>
        <end position="511"/>
    </location>
</feature>
<dbReference type="EMBL" id="BMND01000005">
    <property type="protein sequence ID" value="GGN39922.1"/>
    <property type="molecule type" value="Genomic_DNA"/>
</dbReference>
<dbReference type="GeneID" id="301547589"/>
<dbReference type="InterPro" id="IPR042099">
    <property type="entry name" value="ANL_N_sf"/>
</dbReference>
<proteinExistence type="predicted"/>
<dbReference type="Pfam" id="PF00501">
    <property type="entry name" value="AMP-binding"/>
    <property type="match status" value="1"/>
</dbReference>
<dbReference type="PANTHER" id="PTHR43767:SF1">
    <property type="entry name" value="NONRIBOSOMAL PEPTIDE SYNTHASE PES1 (EUROFUNG)-RELATED"/>
    <property type="match status" value="1"/>
</dbReference>
<accession>A0ABQ2J559</accession>
<dbReference type="Proteomes" id="UP000600080">
    <property type="component" value="Unassembled WGS sequence"/>
</dbReference>
<name>A0ABQ2J559_9ACTN</name>
<dbReference type="Gene3D" id="3.30.300.30">
    <property type="match status" value="1"/>
</dbReference>
<dbReference type="PANTHER" id="PTHR43767">
    <property type="entry name" value="LONG-CHAIN-FATTY-ACID--COA LIGASE"/>
    <property type="match status" value="1"/>
</dbReference>
<comment type="caution">
    <text evidence="3">The sequence shown here is derived from an EMBL/GenBank/DDBJ whole genome shotgun (WGS) entry which is preliminary data.</text>
</comment>
<sequence length="530" mass="56553">MTSADRERAHSYLGADPGFPFSAWRTPFDALHWFARRRGDAPLITAVAHDGTETTLDYRTADLASRALAGWLGAQWGTDRPAALALAPTNDVPSVLAILGVLRAGFGLLMLGPNDPAERRAEQLRAVGAPVVLHAPGTGAPHAGSLTLPHWEDLAERALPLPSVDPAADALYFATSGSTAASKIVAQSHRNAVANAEAVRRHHGLVPGDRLLGCLPIHHVNGAHFTVLGAMMAGAHTVLAESFSPMSYPKTLRHYRPRIASVVPGILEALAETWRGPEVPPDFDYFVSAAAPLTTRTARSVSDRLGARVLQGYGLSETTNFSTTMPADLSEDGYRRLMLDPDIPSVGVAVPGNEVAVLDEKCRPVRPGEIGEVCMRGFNVMSRYAGNAEATAEAFRDGWFHSQDLGYRVVEDGRDHFVLTGRLKNIAKVSGETVSLEEMDRVLRALPEVRDAACVTVPDRFTGESIVAAVVLAPAADTAGARAALRARFPQAVLPSRIVPLPEIPRTATGKVLRPRLAASLSEAHGPRSG</sequence>
<dbReference type="SUPFAM" id="SSF56801">
    <property type="entry name" value="Acetyl-CoA synthetase-like"/>
    <property type="match status" value="1"/>
</dbReference>
<dbReference type="Gene3D" id="3.40.50.12780">
    <property type="entry name" value="N-terminal domain of ligase-like"/>
    <property type="match status" value="1"/>
</dbReference>
<evidence type="ECO:0000313" key="4">
    <source>
        <dbReference type="Proteomes" id="UP000600080"/>
    </source>
</evidence>
<feature type="domain" description="AMP-dependent synthetase/ligase" evidence="1">
    <location>
        <begin position="33"/>
        <end position="384"/>
    </location>
</feature>
<reference evidence="4" key="1">
    <citation type="journal article" date="2019" name="Int. J. Syst. Evol. Microbiol.">
        <title>The Global Catalogue of Microorganisms (GCM) 10K type strain sequencing project: providing services to taxonomists for standard genome sequencing and annotation.</title>
        <authorList>
            <consortium name="The Broad Institute Genomics Platform"/>
            <consortium name="The Broad Institute Genome Sequencing Center for Infectious Disease"/>
            <person name="Wu L."/>
            <person name="Ma J."/>
        </authorList>
    </citation>
    <scope>NUCLEOTIDE SEQUENCE [LARGE SCALE GENOMIC DNA]</scope>
    <source>
        <strain evidence="4">CGMCC 4.7323</strain>
    </source>
</reference>
<dbReference type="CDD" id="cd04433">
    <property type="entry name" value="AFD_class_I"/>
    <property type="match status" value="1"/>
</dbReference>
<organism evidence="3 4">
    <name type="scientific">Streptomyces kronopolitis</name>
    <dbReference type="NCBI Taxonomy" id="1612435"/>
    <lineage>
        <taxon>Bacteria</taxon>
        <taxon>Bacillati</taxon>
        <taxon>Actinomycetota</taxon>
        <taxon>Actinomycetes</taxon>
        <taxon>Kitasatosporales</taxon>
        <taxon>Streptomycetaceae</taxon>
        <taxon>Streptomyces</taxon>
    </lineage>
</organism>
<evidence type="ECO:0000259" key="1">
    <source>
        <dbReference type="Pfam" id="PF00501"/>
    </source>
</evidence>
<dbReference type="InterPro" id="IPR025110">
    <property type="entry name" value="AMP-bd_C"/>
</dbReference>
<gene>
    <name evidence="3" type="ORF">GCM10012285_17440</name>
</gene>